<evidence type="ECO:0000259" key="14">
    <source>
        <dbReference type="Pfam" id="PF02775"/>
    </source>
</evidence>
<dbReference type="Gene3D" id="3.40.50.1220">
    <property type="entry name" value="TPP-binding domain"/>
    <property type="match status" value="1"/>
</dbReference>
<keyword evidence="7" id="KW-0210">Decarboxylase</keyword>
<evidence type="ECO:0000256" key="11">
    <source>
        <dbReference type="PIRSR" id="PIRSR036565-2"/>
    </source>
</evidence>
<evidence type="ECO:0000313" key="16">
    <source>
        <dbReference type="EMBL" id="QFZ71994.1"/>
    </source>
</evidence>
<keyword evidence="9 12" id="KW-0786">Thiamine pyrophosphate</keyword>
<dbReference type="CDD" id="cd02005">
    <property type="entry name" value="TPP_PDC_IPDC"/>
    <property type="match status" value="1"/>
</dbReference>
<feature type="binding site" evidence="11">
    <location>
        <position position="433"/>
    </location>
    <ligand>
        <name>Mg(2+)</name>
        <dbReference type="ChEBI" id="CHEBI:18420"/>
    </ligand>
</feature>
<dbReference type="InterPro" id="IPR012000">
    <property type="entry name" value="Thiamin_PyroP_enz_cen_dom"/>
</dbReference>
<accession>A0A5Q0L5E4</accession>
<dbReference type="InterPro" id="IPR012001">
    <property type="entry name" value="Thiamin_PyroP_enz_TPP-bd_dom"/>
</dbReference>
<keyword evidence="8 11" id="KW-0460">Magnesium</keyword>
<keyword evidence="6 11" id="KW-0479">Metal-binding</keyword>
<comment type="cofactor">
    <cofactor evidence="11">
        <name>Mg(2+)</name>
        <dbReference type="ChEBI" id="CHEBI:18420"/>
    </cofactor>
    <text evidence="11">Binds 1 Mg(2+) per subunit.</text>
</comment>
<dbReference type="RefSeq" id="WP_153286362.1">
    <property type="nucleotide sequence ID" value="NZ_CP045643.1"/>
</dbReference>
<dbReference type="GO" id="GO:0000949">
    <property type="term" value="P:aromatic amino acid family catabolic process to alcohol via Ehrlich pathway"/>
    <property type="evidence" value="ECO:0007669"/>
    <property type="project" value="TreeGrafter"/>
</dbReference>
<evidence type="ECO:0000256" key="12">
    <source>
        <dbReference type="RuleBase" id="RU362132"/>
    </source>
</evidence>
<evidence type="ECO:0000256" key="1">
    <source>
        <dbReference type="ARBA" id="ARBA00001920"/>
    </source>
</evidence>
<dbReference type="SUPFAM" id="SSF52518">
    <property type="entry name" value="Thiamin diphosphate-binding fold (THDP-binding)"/>
    <property type="match status" value="2"/>
</dbReference>
<comment type="cofactor">
    <cofactor evidence="1">
        <name>a metal cation</name>
        <dbReference type="ChEBI" id="CHEBI:25213"/>
    </cofactor>
</comment>
<dbReference type="InterPro" id="IPR012110">
    <property type="entry name" value="PDC/IPDC-like"/>
</dbReference>
<protein>
    <recommendedName>
        <fullName evidence="5">Alpha-keto-acid decarboxylase</fullName>
    </recommendedName>
</protein>
<dbReference type="Proteomes" id="UP000326179">
    <property type="component" value="Chromosome"/>
</dbReference>
<evidence type="ECO:0000256" key="2">
    <source>
        <dbReference type="ARBA" id="ARBA00001964"/>
    </source>
</evidence>
<dbReference type="GO" id="GO:0000287">
    <property type="term" value="F:magnesium ion binding"/>
    <property type="evidence" value="ECO:0007669"/>
    <property type="project" value="InterPro"/>
</dbReference>
<evidence type="ECO:0000256" key="10">
    <source>
        <dbReference type="ARBA" id="ARBA00023239"/>
    </source>
</evidence>
<dbReference type="GO" id="GO:0005829">
    <property type="term" value="C:cytosol"/>
    <property type="evidence" value="ECO:0007669"/>
    <property type="project" value="TreeGrafter"/>
</dbReference>
<feature type="domain" description="Thiamine pyrophosphate enzyme central" evidence="13">
    <location>
        <begin position="195"/>
        <end position="310"/>
    </location>
</feature>
<dbReference type="SUPFAM" id="SSF52467">
    <property type="entry name" value="DHS-like NAD/FAD-binding domain"/>
    <property type="match status" value="1"/>
</dbReference>
<keyword evidence="17" id="KW-1185">Reference proteome</keyword>
<evidence type="ECO:0000256" key="3">
    <source>
        <dbReference type="ARBA" id="ARBA00002938"/>
    </source>
</evidence>
<dbReference type="GO" id="GO:0004737">
    <property type="term" value="F:pyruvate decarboxylase activity"/>
    <property type="evidence" value="ECO:0007669"/>
    <property type="project" value="TreeGrafter"/>
</dbReference>
<keyword evidence="10" id="KW-0456">Lyase</keyword>
<organism evidence="16 17">
    <name type="scientific">Streptomyces fagopyri</name>
    <dbReference type="NCBI Taxonomy" id="2662397"/>
    <lineage>
        <taxon>Bacteria</taxon>
        <taxon>Bacillati</taxon>
        <taxon>Actinomycetota</taxon>
        <taxon>Actinomycetes</taxon>
        <taxon>Kitasatosporales</taxon>
        <taxon>Streptomycetaceae</taxon>
        <taxon>Streptomyces</taxon>
    </lineage>
</organism>
<dbReference type="GO" id="GO:0030976">
    <property type="term" value="F:thiamine pyrophosphate binding"/>
    <property type="evidence" value="ECO:0007669"/>
    <property type="project" value="InterPro"/>
</dbReference>
<dbReference type="InterPro" id="IPR029035">
    <property type="entry name" value="DHS-like_NAD/FAD-binding_dom"/>
</dbReference>
<feature type="binding site" evidence="11">
    <location>
        <position position="460"/>
    </location>
    <ligand>
        <name>Mg(2+)</name>
        <dbReference type="ChEBI" id="CHEBI:18420"/>
    </ligand>
</feature>
<comment type="similarity">
    <text evidence="4 12">Belongs to the TPP enzyme family.</text>
</comment>
<dbReference type="FunFam" id="3.40.50.970:FF:000024">
    <property type="entry name" value="Pyruvate decarboxylase isozyme"/>
    <property type="match status" value="1"/>
</dbReference>
<evidence type="ECO:0000256" key="8">
    <source>
        <dbReference type="ARBA" id="ARBA00022842"/>
    </source>
</evidence>
<comment type="function">
    <text evidence="3">Decarboxylates branched-chain and aromatic alpha-keto acids to aldehydes.</text>
</comment>
<dbReference type="InterPro" id="IPR047213">
    <property type="entry name" value="TPP_PYR_PDC_IPDC-like"/>
</dbReference>
<evidence type="ECO:0000313" key="17">
    <source>
        <dbReference type="Proteomes" id="UP000326179"/>
    </source>
</evidence>
<dbReference type="PANTHER" id="PTHR43452:SF30">
    <property type="entry name" value="PYRUVATE DECARBOXYLASE ISOZYME 1-RELATED"/>
    <property type="match status" value="1"/>
</dbReference>
<evidence type="ECO:0000259" key="15">
    <source>
        <dbReference type="Pfam" id="PF02776"/>
    </source>
</evidence>
<comment type="cofactor">
    <cofactor evidence="2">
        <name>thiamine diphosphate</name>
        <dbReference type="ChEBI" id="CHEBI:58937"/>
    </cofactor>
</comment>
<dbReference type="PANTHER" id="PTHR43452">
    <property type="entry name" value="PYRUVATE DECARBOXYLASE"/>
    <property type="match status" value="1"/>
</dbReference>
<feature type="binding site" evidence="11">
    <location>
        <position position="462"/>
    </location>
    <ligand>
        <name>Mg(2+)</name>
        <dbReference type="ChEBI" id="CHEBI:18420"/>
    </ligand>
</feature>
<dbReference type="FunFam" id="3.40.50.970:FF:000019">
    <property type="entry name" value="Pyruvate decarboxylase isozyme"/>
    <property type="match status" value="1"/>
</dbReference>
<sequence>MSTTVIQHVLNRLRDIGVSHVFGVPGDYAFPVDDAIAEHPDIQWIGSCNELNAAYSADGYARVHGIGAVCTTYGVGELSAINGIAGAYTEHLPVFHLVGMPKMPVQAHHTLVHHTLGNGEFDLFRKMSDSVVCASAIMTPQNTAAETERLIAAALYHRRPVYMAFPADLAEMPVVGKAQPIPAPASDPAQVEAAVQAVIDMLGRANSACVLPGILTARSGLGAELQQFLDATALPFATMMADKGVLEEDQPAYIGMYDGKLMNESVRRFVEDGDVVVLVGAMMHDFNSGAFTANLDPGRTIDIRHHHVSVDGMTYQSVEMKDLLDALAQKLPRKQWPRPSAEVTRMASAAGNGDDLITAENLYPRWEDFLKADDILVAETGTASMGMAFARLPHGATFQNQSLWGSIGWATPAAVGAAVAATDGQRVVLVTGDGSHQLTAQEISQFGRFGLRPVVFVLNNHGYLIERLLCKDPDIAYNDLANWRYSELPKALGCEDWFTARVSTLAELDQAMETAAKANTGCYIEVLTDTYAAPPLANQLHENIDTLYSA</sequence>
<evidence type="ECO:0000256" key="5">
    <source>
        <dbReference type="ARBA" id="ARBA00020054"/>
    </source>
</evidence>
<dbReference type="Pfam" id="PF02776">
    <property type="entry name" value="TPP_enzyme_N"/>
    <property type="match status" value="1"/>
</dbReference>
<evidence type="ECO:0000259" key="13">
    <source>
        <dbReference type="Pfam" id="PF00205"/>
    </source>
</evidence>
<dbReference type="PIRSF" id="PIRSF036565">
    <property type="entry name" value="Pyruvt_ip_decrb"/>
    <property type="match status" value="1"/>
</dbReference>
<dbReference type="InterPro" id="IPR047214">
    <property type="entry name" value="TPP_PDC_IPDC"/>
</dbReference>
<evidence type="ECO:0000256" key="7">
    <source>
        <dbReference type="ARBA" id="ARBA00022793"/>
    </source>
</evidence>
<feature type="domain" description="Thiamine pyrophosphate enzyme N-terminal TPP-binding" evidence="15">
    <location>
        <begin position="4"/>
        <end position="111"/>
    </location>
</feature>
<dbReference type="CDD" id="cd07038">
    <property type="entry name" value="TPP_PYR_PDC_IPDC_like"/>
    <property type="match status" value="1"/>
</dbReference>
<dbReference type="Gene3D" id="3.40.50.970">
    <property type="match status" value="2"/>
</dbReference>
<gene>
    <name evidence="16" type="ORF">GFH48_00745</name>
</gene>
<feature type="domain" description="Thiamine pyrophosphate enzyme TPP-binding" evidence="14">
    <location>
        <begin position="380"/>
        <end position="526"/>
    </location>
</feature>
<evidence type="ECO:0000256" key="9">
    <source>
        <dbReference type="ARBA" id="ARBA00023052"/>
    </source>
</evidence>
<dbReference type="KEGG" id="sfy:GFH48_00745"/>
<evidence type="ECO:0000256" key="6">
    <source>
        <dbReference type="ARBA" id="ARBA00022723"/>
    </source>
</evidence>
<dbReference type="InterPro" id="IPR029061">
    <property type="entry name" value="THDP-binding"/>
</dbReference>
<dbReference type="Pfam" id="PF00205">
    <property type="entry name" value="TPP_enzyme_M"/>
    <property type="match status" value="1"/>
</dbReference>
<dbReference type="InterPro" id="IPR011766">
    <property type="entry name" value="TPP_enzyme_TPP-bd"/>
</dbReference>
<dbReference type="EMBL" id="CP045643">
    <property type="protein sequence ID" value="QFZ71994.1"/>
    <property type="molecule type" value="Genomic_DNA"/>
</dbReference>
<dbReference type="Pfam" id="PF02775">
    <property type="entry name" value="TPP_enzyme_C"/>
    <property type="match status" value="1"/>
</dbReference>
<evidence type="ECO:0000256" key="4">
    <source>
        <dbReference type="ARBA" id="ARBA00007812"/>
    </source>
</evidence>
<dbReference type="AlphaFoldDB" id="A0A5Q0L5E4"/>
<proteinExistence type="inferred from homology"/>
<reference evidence="16 17" key="1">
    <citation type="submission" date="2019-10" db="EMBL/GenBank/DDBJ databases">
        <title>A novel species.</title>
        <authorList>
            <person name="Gao J."/>
        </authorList>
    </citation>
    <scope>NUCLEOTIDE SEQUENCE [LARGE SCALE GENOMIC DNA]</scope>
    <source>
        <strain evidence="16 17">QMT-28</strain>
    </source>
</reference>
<name>A0A5Q0L5E4_9ACTN</name>